<organism evidence="2 3">
    <name type="scientific">Comamonas terrigena</name>
    <dbReference type="NCBI Taxonomy" id="32013"/>
    <lineage>
        <taxon>Bacteria</taxon>
        <taxon>Pseudomonadati</taxon>
        <taxon>Pseudomonadota</taxon>
        <taxon>Betaproteobacteria</taxon>
        <taxon>Burkholderiales</taxon>
        <taxon>Comamonadaceae</taxon>
        <taxon>Comamonas</taxon>
    </lineage>
</organism>
<protein>
    <submittedName>
        <fullName evidence="2">Iron uptake protein</fullName>
    </submittedName>
</protein>
<dbReference type="Proteomes" id="UP000220246">
    <property type="component" value="Unassembled WGS sequence"/>
</dbReference>
<gene>
    <name evidence="2" type="ORF">CRM82_11895</name>
</gene>
<feature type="transmembrane region" description="Helical" evidence="1">
    <location>
        <begin position="13"/>
        <end position="40"/>
    </location>
</feature>
<dbReference type="STRING" id="1219032.GCA_001515545_01321"/>
<evidence type="ECO:0000313" key="2">
    <source>
        <dbReference type="EMBL" id="PEH89206.1"/>
    </source>
</evidence>
<keyword evidence="1" id="KW-0472">Membrane</keyword>
<name>A0A2A7UVH9_COMTR</name>
<feature type="transmembrane region" description="Helical" evidence="1">
    <location>
        <begin position="52"/>
        <end position="71"/>
    </location>
</feature>
<dbReference type="AlphaFoldDB" id="A0A2A7UVH9"/>
<dbReference type="GeneID" id="80801314"/>
<keyword evidence="3" id="KW-1185">Reference proteome</keyword>
<dbReference type="OrthoDB" id="8759770at2"/>
<sequence>MKSTLTSRTPWHAVLRIAAAVLGGYMLTWGFIALATAGMFALGMEFHDAEHLSYLLGMLLYLTVFLWAFAAPRLSRVWLVLAGGGALMAVLASLLQSQLT</sequence>
<proteinExistence type="predicted"/>
<dbReference type="RefSeq" id="WP_066534670.1">
    <property type="nucleotide sequence ID" value="NZ_DALZSI010000003.1"/>
</dbReference>
<dbReference type="EMBL" id="PDEA01000001">
    <property type="protein sequence ID" value="PEH89206.1"/>
    <property type="molecule type" value="Genomic_DNA"/>
</dbReference>
<feature type="transmembrane region" description="Helical" evidence="1">
    <location>
        <begin position="77"/>
        <end position="95"/>
    </location>
</feature>
<keyword evidence="1" id="KW-0812">Transmembrane</keyword>
<evidence type="ECO:0000313" key="3">
    <source>
        <dbReference type="Proteomes" id="UP000220246"/>
    </source>
</evidence>
<reference evidence="3" key="1">
    <citation type="submission" date="2017-09" db="EMBL/GenBank/DDBJ databases">
        <title>FDA dAtabase for Regulatory Grade micrObial Sequences (FDA-ARGOS): Supporting development and validation of Infectious Disease Dx tests.</title>
        <authorList>
            <person name="Minogue T."/>
            <person name="Wolcott M."/>
            <person name="Wasieloski L."/>
            <person name="Aguilar W."/>
            <person name="Moore D."/>
            <person name="Tallon L."/>
            <person name="Sadzewicz L."/>
            <person name="Ott S."/>
            <person name="Zhao X."/>
            <person name="Nagaraj S."/>
            <person name="Vavikolanu K."/>
            <person name="Aluvathingal J."/>
            <person name="Nadendla S."/>
            <person name="Sichtig H."/>
        </authorList>
    </citation>
    <scope>NUCLEOTIDE SEQUENCE [LARGE SCALE GENOMIC DNA]</scope>
    <source>
        <strain evidence="3">FDAARGOS_394</strain>
    </source>
</reference>
<keyword evidence="1" id="KW-1133">Transmembrane helix</keyword>
<comment type="caution">
    <text evidence="2">The sequence shown here is derived from an EMBL/GenBank/DDBJ whole genome shotgun (WGS) entry which is preliminary data.</text>
</comment>
<evidence type="ECO:0000256" key="1">
    <source>
        <dbReference type="SAM" id="Phobius"/>
    </source>
</evidence>
<accession>A0A2A7UVH9</accession>